<comment type="caution">
    <text evidence="4">The sequence shown here is derived from an EMBL/GenBank/DDBJ whole genome shotgun (WGS) entry which is preliminary data.</text>
</comment>
<evidence type="ECO:0000313" key="4">
    <source>
        <dbReference type="EMBL" id="KJR85912.1"/>
    </source>
</evidence>
<protein>
    <recommendedName>
        <fullName evidence="3">DUF7492 domain-containing protein</fullName>
    </recommendedName>
</protein>
<dbReference type="KEGG" id="ssck:SPSK_09184"/>
<proteinExistence type="predicted"/>
<feature type="domain" description="DUF7492" evidence="3">
    <location>
        <begin position="25"/>
        <end position="303"/>
    </location>
</feature>
<dbReference type="InterPro" id="IPR055915">
    <property type="entry name" value="DUF7492"/>
</dbReference>
<dbReference type="EMBL" id="AXCR01000007">
    <property type="protein sequence ID" value="KJR85912.1"/>
    <property type="molecule type" value="Genomic_DNA"/>
</dbReference>
<sequence length="486" mass="50630">MRPCGFHNVGLSVFGTLLLLAAQPVAAHSWVEQLMSIASNGTMTGAPGYIRGYVSRAMPGFSDDMDDFLVPENGRPTGNEILSTDPLCHPSQTIGNYSTKFPMLTVTPGGYIALRYQENGHVTLPEVNPTKPLNRGTVYIYGTTQPSDNELFLDVFQKWTADGTGGNGRGRLLATRNFDDGQCYQINNGNISEARQAQFTKVAENPQGADLWCQNDIQLPSDLVAGSKYTLYWIWNWPTFNAAGSPTDIPTAGYNVTLLQHYTSCMDVSVVAGSGSGSGGSSKAITHNFASTYTRSQDLNDAAVLSQLVNGAFQVEVPGAATGAGSNSGSGNSTATSPAVAATTKPANTASVNAGGQHEHTIVVTVTETEPHYVTVTVPAGGAPTTTPSSSSTKTGGRMLTVTDTDTFIVTRTREPPSSESSGGVAGPASSKSSPSAASPSTTPSHFTPTPGQSLTVQPFLSASSSSIGGGGRNGTATTLLRVRRS</sequence>
<organism evidence="4 5">
    <name type="scientific">Sporothrix schenckii 1099-18</name>
    <dbReference type="NCBI Taxonomy" id="1397361"/>
    <lineage>
        <taxon>Eukaryota</taxon>
        <taxon>Fungi</taxon>
        <taxon>Dikarya</taxon>
        <taxon>Ascomycota</taxon>
        <taxon>Pezizomycotina</taxon>
        <taxon>Sordariomycetes</taxon>
        <taxon>Sordariomycetidae</taxon>
        <taxon>Ophiostomatales</taxon>
        <taxon>Ophiostomataceae</taxon>
        <taxon>Sporothrix</taxon>
    </lineage>
</organism>
<name>A0A0F2M8D5_SPOSC</name>
<gene>
    <name evidence="4" type="ORF">SPSK_09184</name>
</gene>
<feature type="region of interest" description="Disordered" evidence="1">
    <location>
        <begin position="376"/>
        <end position="486"/>
    </location>
</feature>
<reference evidence="4 5" key="1">
    <citation type="journal article" date="2014" name="BMC Genomics">
        <title>Comparative genomics of the major fungal agents of human and animal Sporotrichosis: Sporothrix schenckii and Sporothrix brasiliensis.</title>
        <authorList>
            <person name="Teixeira M.M."/>
            <person name="de Almeida L.G."/>
            <person name="Kubitschek-Barreira P."/>
            <person name="Alves F.L."/>
            <person name="Kioshima E.S."/>
            <person name="Abadio A.K."/>
            <person name="Fernandes L."/>
            <person name="Derengowski L.S."/>
            <person name="Ferreira K.S."/>
            <person name="Souza R.C."/>
            <person name="Ruiz J.C."/>
            <person name="de Andrade N.C."/>
            <person name="Paes H.C."/>
            <person name="Nicola A.M."/>
            <person name="Albuquerque P."/>
            <person name="Gerber A.L."/>
            <person name="Martins V.P."/>
            <person name="Peconick L.D."/>
            <person name="Neto A.V."/>
            <person name="Chaucanez C.B."/>
            <person name="Silva P.A."/>
            <person name="Cunha O.L."/>
            <person name="de Oliveira F.F."/>
            <person name="dos Santos T.C."/>
            <person name="Barros A.L."/>
            <person name="Soares M.A."/>
            <person name="de Oliveira L.M."/>
            <person name="Marini M.M."/>
            <person name="Villalobos-Duno H."/>
            <person name="Cunha M.M."/>
            <person name="de Hoog S."/>
            <person name="da Silveira J.F."/>
            <person name="Henrissat B."/>
            <person name="Nino-Vega G.A."/>
            <person name="Cisalpino P.S."/>
            <person name="Mora-Montes H.M."/>
            <person name="Almeida S.R."/>
            <person name="Stajich J.E."/>
            <person name="Lopes-Bezerra L.M."/>
            <person name="Vasconcelos A.T."/>
            <person name="Felipe M.S."/>
        </authorList>
    </citation>
    <scope>NUCLEOTIDE SEQUENCE [LARGE SCALE GENOMIC DNA]</scope>
    <source>
        <strain evidence="4 5">1099-18</strain>
    </source>
</reference>
<dbReference type="VEuPathDB" id="FungiDB:SPSK_09184"/>
<dbReference type="RefSeq" id="XP_016588588.1">
    <property type="nucleotide sequence ID" value="XM_016735761.1"/>
</dbReference>
<feature type="compositionally biased region" description="Low complexity" evidence="1">
    <location>
        <begin position="418"/>
        <end position="452"/>
    </location>
</feature>
<dbReference type="AlphaFoldDB" id="A0A0F2M8D5"/>
<dbReference type="GeneID" id="27671038"/>
<evidence type="ECO:0000313" key="5">
    <source>
        <dbReference type="Proteomes" id="UP000033710"/>
    </source>
</evidence>
<keyword evidence="2" id="KW-0732">Signal</keyword>
<feature type="compositionally biased region" description="Low complexity" evidence="1">
    <location>
        <begin position="376"/>
        <end position="397"/>
    </location>
</feature>
<evidence type="ECO:0000256" key="1">
    <source>
        <dbReference type="SAM" id="MobiDB-lite"/>
    </source>
</evidence>
<dbReference type="Proteomes" id="UP000033710">
    <property type="component" value="Unassembled WGS sequence"/>
</dbReference>
<feature type="region of interest" description="Disordered" evidence="1">
    <location>
        <begin position="322"/>
        <end position="356"/>
    </location>
</feature>
<feature type="chain" id="PRO_5002455025" description="DUF7492 domain-containing protein" evidence="2">
    <location>
        <begin position="28"/>
        <end position="486"/>
    </location>
</feature>
<dbReference type="OrthoDB" id="64281at2759"/>
<accession>A0A0F2M8D5</accession>
<feature type="signal peptide" evidence="2">
    <location>
        <begin position="1"/>
        <end position="27"/>
    </location>
</feature>
<reference evidence="4 5" key="2">
    <citation type="journal article" date="2015" name="Eukaryot. Cell">
        <title>Asexual propagation of a virulent clone complex in a human and feline outbreak of sporotrichosis.</title>
        <authorList>
            <person name="Teixeira Mde M."/>
            <person name="Rodrigues A.M."/>
            <person name="Tsui C.K."/>
            <person name="de Almeida L.G."/>
            <person name="Van Diepeningen A.D."/>
            <person name="van den Ende B.G."/>
            <person name="Fernandes G.F."/>
            <person name="Kano R."/>
            <person name="Hamelin R.C."/>
            <person name="Lopes-Bezerra L.M."/>
            <person name="Vasconcelos A.T."/>
            <person name="de Hoog S."/>
            <person name="de Camargo Z.P."/>
            <person name="Felipe M.S."/>
        </authorList>
    </citation>
    <scope>NUCLEOTIDE SEQUENCE [LARGE SCALE GENOMIC DNA]</scope>
    <source>
        <strain evidence="4 5">1099-18</strain>
    </source>
</reference>
<feature type="compositionally biased region" description="Low complexity" evidence="1">
    <location>
        <begin position="322"/>
        <end position="347"/>
    </location>
</feature>
<dbReference type="Pfam" id="PF24320">
    <property type="entry name" value="DUF7492"/>
    <property type="match status" value="1"/>
</dbReference>
<evidence type="ECO:0000259" key="3">
    <source>
        <dbReference type="Pfam" id="PF24320"/>
    </source>
</evidence>
<evidence type="ECO:0000256" key="2">
    <source>
        <dbReference type="SAM" id="SignalP"/>
    </source>
</evidence>